<dbReference type="OrthoDB" id="25592at2759"/>
<comment type="caution">
    <text evidence="2">The sequence shown here is derived from an EMBL/GenBank/DDBJ whole genome shotgun (WGS) entry which is preliminary data.</text>
</comment>
<dbReference type="AlphaFoldDB" id="A0A9Q0KSW2"/>
<dbReference type="Gene3D" id="1.10.510.10">
    <property type="entry name" value="Transferase(Phosphotransferase) domain 1"/>
    <property type="match status" value="1"/>
</dbReference>
<dbReference type="GO" id="GO:0004672">
    <property type="term" value="F:protein kinase activity"/>
    <property type="evidence" value="ECO:0007669"/>
    <property type="project" value="InterPro"/>
</dbReference>
<dbReference type="PANTHER" id="PTHR48011:SF4">
    <property type="entry name" value="MITOGEN-ACTIVATED PROTEIN KINASE KINASE KINASE 19"/>
    <property type="match status" value="1"/>
</dbReference>
<dbReference type="Proteomes" id="UP001141806">
    <property type="component" value="Unassembled WGS sequence"/>
</dbReference>
<accession>A0A9Q0KSW2</accession>
<dbReference type="GO" id="GO:0005524">
    <property type="term" value="F:ATP binding"/>
    <property type="evidence" value="ECO:0007669"/>
    <property type="project" value="InterPro"/>
</dbReference>
<name>A0A9Q0KSW2_9MAGN</name>
<evidence type="ECO:0000313" key="2">
    <source>
        <dbReference type="EMBL" id="KAJ4976106.1"/>
    </source>
</evidence>
<keyword evidence="3" id="KW-1185">Reference proteome</keyword>
<sequence>MYIYTTPDPLDGYSSMEDMKSDRGFVHDEIFAVKSAEISRSEFLRREQRIHSLINSPRIVGYFGCDVTNENGQLLYNLFIFIEYISGGTITDAIRHQSGRLHESEIRSHARSILQALDYLHSRVSCIVTLKSKCLGWRQGSQYCKLRLREMGLGTDSGDGDCQNSPVHGT</sequence>
<protein>
    <recommendedName>
        <fullName evidence="1">Protein kinase domain-containing protein</fullName>
    </recommendedName>
</protein>
<organism evidence="2 3">
    <name type="scientific">Protea cynaroides</name>
    <dbReference type="NCBI Taxonomy" id="273540"/>
    <lineage>
        <taxon>Eukaryota</taxon>
        <taxon>Viridiplantae</taxon>
        <taxon>Streptophyta</taxon>
        <taxon>Embryophyta</taxon>
        <taxon>Tracheophyta</taxon>
        <taxon>Spermatophyta</taxon>
        <taxon>Magnoliopsida</taxon>
        <taxon>Proteales</taxon>
        <taxon>Proteaceae</taxon>
        <taxon>Protea</taxon>
    </lineage>
</organism>
<gene>
    <name evidence="2" type="ORF">NE237_001212</name>
</gene>
<evidence type="ECO:0000259" key="1">
    <source>
        <dbReference type="PROSITE" id="PS50011"/>
    </source>
</evidence>
<feature type="domain" description="Protein kinase" evidence="1">
    <location>
        <begin position="1"/>
        <end position="170"/>
    </location>
</feature>
<proteinExistence type="predicted"/>
<dbReference type="EMBL" id="JAMYWD010000003">
    <property type="protein sequence ID" value="KAJ4976106.1"/>
    <property type="molecule type" value="Genomic_DNA"/>
</dbReference>
<dbReference type="InterPro" id="IPR000719">
    <property type="entry name" value="Prot_kinase_dom"/>
</dbReference>
<dbReference type="InterPro" id="IPR011009">
    <property type="entry name" value="Kinase-like_dom_sf"/>
</dbReference>
<dbReference type="PROSITE" id="PS50011">
    <property type="entry name" value="PROTEIN_KINASE_DOM"/>
    <property type="match status" value="1"/>
</dbReference>
<dbReference type="GO" id="GO:0007165">
    <property type="term" value="P:signal transduction"/>
    <property type="evidence" value="ECO:0007669"/>
    <property type="project" value="TreeGrafter"/>
</dbReference>
<dbReference type="SUPFAM" id="SSF56112">
    <property type="entry name" value="Protein kinase-like (PK-like)"/>
    <property type="match status" value="1"/>
</dbReference>
<dbReference type="PANTHER" id="PTHR48011">
    <property type="entry name" value="CCR4-NOT TRANSCRIPTIONAL COMPLEX SUBUNIT CAF120-RELATED"/>
    <property type="match status" value="1"/>
</dbReference>
<evidence type="ECO:0000313" key="3">
    <source>
        <dbReference type="Proteomes" id="UP001141806"/>
    </source>
</evidence>
<dbReference type="InterPro" id="IPR052751">
    <property type="entry name" value="Plant_MAPKKK"/>
</dbReference>
<reference evidence="2" key="1">
    <citation type="journal article" date="2023" name="Plant J.">
        <title>The genome of the king protea, Protea cynaroides.</title>
        <authorList>
            <person name="Chang J."/>
            <person name="Duong T.A."/>
            <person name="Schoeman C."/>
            <person name="Ma X."/>
            <person name="Roodt D."/>
            <person name="Barker N."/>
            <person name="Li Z."/>
            <person name="Van de Peer Y."/>
            <person name="Mizrachi E."/>
        </authorList>
    </citation>
    <scope>NUCLEOTIDE SEQUENCE</scope>
    <source>
        <tissue evidence="2">Young leaves</tissue>
    </source>
</reference>
<dbReference type="Pfam" id="PF00069">
    <property type="entry name" value="Pkinase"/>
    <property type="match status" value="1"/>
</dbReference>